<accession>A0A1F7XKL1</accession>
<dbReference type="GO" id="GO:0009295">
    <property type="term" value="C:nucleoid"/>
    <property type="evidence" value="ECO:0007669"/>
    <property type="project" value="UniProtKB-SubCell"/>
</dbReference>
<evidence type="ECO:0000256" key="5">
    <source>
        <dbReference type="ARBA" id="ARBA00023125"/>
    </source>
</evidence>
<evidence type="ECO:0000256" key="1">
    <source>
        <dbReference type="ARBA" id="ARBA00013860"/>
    </source>
</evidence>
<dbReference type="PROSITE" id="PS51740">
    <property type="entry name" value="SPOVT_ABRB"/>
    <property type="match status" value="2"/>
</dbReference>
<feature type="domain" description="SpoVT-AbrB" evidence="8">
    <location>
        <begin position="77"/>
        <end position="120"/>
    </location>
</feature>
<protein>
    <recommendedName>
        <fullName evidence="1 7">Transcriptional regulator MraZ</fullName>
    </recommendedName>
</protein>
<keyword evidence="3" id="KW-0677">Repeat</keyword>
<dbReference type="InterPro" id="IPR037914">
    <property type="entry name" value="SpoVT-AbrB_sf"/>
</dbReference>
<dbReference type="PANTHER" id="PTHR34701:SF1">
    <property type="entry name" value="TRANSCRIPTIONAL REGULATOR MRAZ"/>
    <property type="match status" value="1"/>
</dbReference>
<keyword evidence="6 7" id="KW-0804">Transcription</keyword>
<dbReference type="GO" id="GO:2000143">
    <property type="term" value="P:negative regulation of DNA-templated transcription initiation"/>
    <property type="evidence" value="ECO:0007669"/>
    <property type="project" value="TreeGrafter"/>
</dbReference>
<dbReference type="InterPro" id="IPR035644">
    <property type="entry name" value="MraZ_C"/>
</dbReference>
<proteinExistence type="inferred from homology"/>
<dbReference type="EMBL" id="MGFX01000002">
    <property type="protein sequence ID" value="OGM15540.1"/>
    <property type="molecule type" value="Genomic_DNA"/>
</dbReference>
<evidence type="ECO:0000256" key="6">
    <source>
        <dbReference type="ARBA" id="ARBA00023163"/>
    </source>
</evidence>
<dbReference type="PANTHER" id="PTHR34701">
    <property type="entry name" value="TRANSCRIPTIONAL REGULATOR MRAZ"/>
    <property type="match status" value="1"/>
</dbReference>
<dbReference type="CDD" id="cd16320">
    <property type="entry name" value="MraZ_N"/>
    <property type="match status" value="1"/>
</dbReference>
<dbReference type="STRING" id="1802485.A2V97_00655"/>
<evidence type="ECO:0000313" key="10">
    <source>
        <dbReference type="Proteomes" id="UP000177382"/>
    </source>
</evidence>
<sequence>MFLGTYTGKLSPKRRVAMPSSFRKILGENFIVAKWYERCLVIIGRDNWKALLEKLTGKVELITRPVRDTDRFILGSAYEVKPDPQGRFIIPEVLKDYAQLTDEIVFVGLGERIEVWNKHEWHKKEKEVQEQASAMIEELAKDIRKGGKL</sequence>
<comment type="similarity">
    <text evidence="7">Belongs to the MraZ family.</text>
</comment>
<comment type="caution">
    <text evidence="9">The sequence shown here is derived from an EMBL/GenBank/DDBJ whole genome shotgun (WGS) entry which is preliminary data.</text>
</comment>
<comment type="subunit">
    <text evidence="7">Forms oligomers.</text>
</comment>
<dbReference type="SUPFAM" id="SSF89447">
    <property type="entry name" value="AbrB/MazE/MraZ-like"/>
    <property type="match status" value="1"/>
</dbReference>
<dbReference type="GO" id="GO:0000976">
    <property type="term" value="F:transcription cis-regulatory region binding"/>
    <property type="evidence" value="ECO:0007669"/>
    <property type="project" value="TreeGrafter"/>
</dbReference>
<comment type="subcellular location">
    <subcellularLocation>
        <location evidence="7">Cytoplasm</location>
        <location evidence="7">Nucleoid</location>
    </subcellularLocation>
</comment>
<keyword evidence="5 7" id="KW-0238">DNA-binding</keyword>
<keyword evidence="2 7" id="KW-0963">Cytoplasm</keyword>
<dbReference type="GO" id="GO:0005737">
    <property type="term" value="C:cytoplasm"/>
    <property type="evidence" value="ECO:0007669"/>
    <property type="project" value="UniProtKB-UniRule"/>
</dbReference>
<dbReference type="InterPro" id="IPR035642">
    <property type="entry name" value="MraZ_N"/>
</dbReference>
<evidence type="ECO:0000256" key="7">
    <source>
        <dbReference type="HAMAP-Rule" id="MF_01008"/>
    </source>
</evidence>
<dbReference type="InterPro" id="IPR038619">
    <property type="entry name" value="MraZ_sf"/>
</dbReference>
<evidence type="ECO:0000259" key="8">
    <source>
        <dbReference type="PROSITE" id="PS51740"/>
    </source>
</evidence>
<name>A0A1F7XKL1_9BACT</name>
<dbReference type="AlphaFoldDB" id="A0A1F7XKL1"/>
<dbReference type="HAMAP" id="MF_01008">
    <property type="entry name" value="MraZ"/>
    <property type="match status" value="1"/>
</dbReference>
<dbReference type="InterPro" id="IPR007159">
    <property type="entry name" value="SpoVT-AbrB_dom"/>
</dbReference>
<dbReference type="Pfam" id="PF02381">
    <property type="entry name" value="MraZ"/>
    <property type="match status" value="2"/>
</dbReference>
<dbReference type="InterPro" id="IPR003444">
    <property type="entry name" value="MraZ"/>
</dbReference>
<reference evidence="9 10" key="1">
    <citation type="journal article" date="2016" name="Nat. Commun.">
        <title>Thousands of microbial genomes shed light on interconnected biogeochemical processes in an aquifer system.</title>
        <authorList>
            <person name="Anantharaman K."/>
            <person name="Brown C.T."/>
            <person name="Hug L.A."/>
            <person name="Sharon I."/>
            <person name="Castelle C.J."/>
            <person name="Probst A.J."/>
            <person name="Thomas B.C."/>
            <person name="Singh A."/>
            <person name="Wilkins M.J."/>
            <person name="Karaoz U."/>
            <person name="Brodie E.L."/>
            <person name="Williams K.H."/>
            <person name="Hubbard S.S."/>
            <person name="Banfield J.F."/>
        </authorList>
    </citation>
    <scope>NUCLEOTIDE SEQUENCE [LARGE SCALE GENOMIC DNA]</scope>
</reference>
<keyword evidence="4 7" id="KW-0805">Transcription regulation</keyword>
<organism evidence="9 10">
    <name type="scientific">Candidatus Woesebacteria bacterium RBG_16_42_24</name>
    <dbReference type="NCBI Taxonomy" id="1802485"/>
    <lineage>
        <taxon>Bacteria</taxon>
        <taxon>Candidatus Woeseibacteriota</taxon>
    </lineage>
</organism>
<dbReference type="Proteomes" id="UP000177382">
    <property type="component" value="Unassembled WGS sequence"/>
</dbReference>
<evidence type="ECO:0000256" key="2">
    <source>
        <dbReference type="ARBA" id="ARBA00022490"/>
    </source>
</evidence>
<dbReference type="GO" id="GO:0003700">
    <property type="term" value="F:DNA-binding transcription factor activity"/>
    <property type="evidence" value="ECO:0007669"/>
    <property type="project" value="UniProtKB-UniRule"/>
</dbReference>
<dbReference type="InterPro" id="IPR020603">
    <property type="entry name" value="MraZ_dom"/>
</dbReference>
<evidence type="ECO:0000313" key="9">
    <source>
        <dbReference type="EMBL" id="OGM15540.1"/>
    </source>
</evidence>
<dbReference type="CDD" id="cd16321">
    <property type="entry name" value="MraZ_C"/>
    <property type="match status" value="1"/>
</dbReference>
<dbReference type="NCBIfam" id="TIGR00242">
    <property type="entry name" value="division/cell wall cluster transcriptional repressor MraZ"/>
    <property type="match status" value="1"/>
</dbReference>
<dbReference type="Gene3D" id="3.40.1550.20">
    <property type="entry name" value="Transcriptional regulator MraZ domain"/>
    <property type="match status" value="1"/>
</dbReference>
<gene>
    <name evidence="7" type="primary">mraZ</name>
    <name evidence="9" type="ORF">A2V97_00655</name>
</gene>
<evidence type="ECO:0000256" key="4">
    <source>
        <dbReference type="ARBA" id="ARBA00023015"/>
    </source>
</evidence>
<evidence type="ECO:0000256" key="3">
    <source>
        <dbReference type="ARBA" id="ARBA00022737"/>
    </source>
</evidence>
<feature type="domain" description="SpoVT-AbrB" evidence="8">
    <location>
        <begin position="5"/>
        <end position="47"/>
    </location>
</feature>